<dbReference type="EMBL" id="LT629791">
    <property type="protein sequence ID" value="SDU63221.1"/>
    <property type="molecule type" value="Genomic_DNA"/>
</dbReference>
<organism evidence="2 3">
    <name type="scientific">Jiangella alkaliphila</name>
    <dbReference type="NCBI Taxonomy" id="419479"/>
    <lineage>
        <taxon>Bacteria</taxon>
        <taxon>Bacillati</taxon>
        <taxon>Actinomycetota</taxon>
        <taxon>Actinomycetes</taxon>
        <taxon>Jiangellales</taxon>
        <taxon>Jiangellaceae</taxon>
        <taxon>Jiangella</taxon>
    </lineage>
</organism>
<evidence type="ECO:0000313" key="3">
    <source>
        <dbReference type="Proteomes" id="UP000182977"/>
    </source>
</evidence>
<feature type="compositionally biased region" description="Basic and acidic residues" evidence="1">
    <location>
        <begin position="245"/>
        <end position="257"/>
    </location>
</feature>
<feature type="region of interest" description="Disordered" evidence="1">
    <location>
        <begin position="124"/>
        <end position="151"/>
    </location>
</feature>
<gene>
    <name evidence="2" type="ORF">SAMN04488563_3382</name>
</gene>
<feature type="compositionally biased region" description="Basic and acidic residues" evidence="1">
    <location>
        <begin position="124"/>
        <end position="134"/>
    </location>
</feature>
<dbReference type="Proteomes" id="UP000182977">
    <property type="component" value="Chromosome I"/>
</dbReference>
<evidence type="ECO:0000256" key="1">
    <source>
        <dbReference type="SAM" id="MobiDB-lite"/>
    </source>
</evidence>
<proteinExistence type="predicted"/>
<sequence length="515" mass="57185">MAGEIERGGPVHHRHGRRAAGRWLTHLVRDRSRRAGGPGRRDQEVDVHQCTVDVTAQVQSQVLSLCEVKAEVRFPEVFVRQQQRLDVRMNVRRAACDDLTCRSDQAIDVDAFPVAVDLAERLDRRGEPGDRCGQPDHMTVDPQGDGHRDKVRPGTCECPFGLGEDSERVRCTHRPVEALADHADAKTSHAAIQRTRVRLRTTRPGEHVEHGRVVGDRPGDRPDVIEGAVPVHETVGRNQPVSGLHAHDAAPSRRHPDAPTLVGPQRAIDQPRGHRDSRARGRPAGRVRRVDRIRRRGVRPDHGLRDDRRAGVEETLDDDRILPWPVQGRSHRSGGHRQARHRDVVLDTDAHSCQRPGPRTMDLTDVADGVVRVLHRLGPPAGRAIRMTAADSGLLDARQSLERPEERVDGRPDGVQLGRRELQLPARGISTKLCIGRRLRRSRRRCRRSVVDFHRRHALGEAGTRRPAAATVLIDSSCLWTTSHGTSWGSTRVVEAIAAVTPAACPIATALPVIR</sequence>
<evidence type="ECO:0000313" key="2">
    <source>
        <dbReference type="EMBL" id="SDU63221.1"/>
    </source>
</evidence>
<keyword evidence="3" id="KW-1185">Reference proteome</keyword>
<feature type="compositionally biased region" description="Basic and acidic residues" evidence="1">
    <location>
        <begin position="269"/>
        <end position="279"/>
    </location>
</feature>
<reference evidence="3" key="1">
    <citation type="submission" date="2016-10" db="EMBL/GenBank/DDBJ databases">
        <authorList>
            <person name="Varghese N."/>
            <person name="Submissions S."/>
        </authorList>
    </citation>
    <scope>NUCLEOTIDE SEQUENCE [LARGE SCALE GENOMIC DNA]</scope>
    <source>
        <strain evidence="3">DSM 45079</strain>
    </source>
</reference>
<feature type="region of interest" description="Disordered" evidence="1">
    <location>
        <begin position="233"/>
        <end position="286"/>
    </location>
</feature>
<protein>
    <submittedName>
        <fullName evidence="2">Uncharacterized protein</fullName>
    </submittedName>
</protein>
<dbReference type="AlphaFoldDB" id="A0A1H2K452"/>
<name>A0A1H2K452_9ACTN</name>
<accession>A0A1H2K452</accession>